<reference evidence="7 8" key="1">
    <citation type="journal article" date="2019" name="Genome Biol. Evol.">
        <title>The Rhododendron genome and chromosomal organization provide insight into shared whole-genome duplications across the heath family (Ericaceae).</title>
        <authorList>
            <person name="Soza V.L."/>
            <person name="Lindsley D."/>
            <person name="Waalkes A."/>
            <person name="Ramage E."/>
            <person name="Patwardhan R.P."/>
            <person name="Burton J.N."/>
            <person name="Adey A."/>
            <person name="Kumar A."/>
            <person name="Qiu R."/>
            <person name="Shendure J."/>
            <person name="Hall B."/>
        </authorList>
    </citation>
    <scope>NUCLEOTIDE SEQUENCE [LARGE SCALE GENOMIC DNA]</scope>
    <source>
        <strain evidence="7">RSF 1966-606</strain>
    </source>
</reference>
<dbReference type="EMBL" id="QEFC01000939">
    <property type="protein sequence ID" value="KAE9461749.1"/>
    <property type="molecule type" value="Genomic_DNA"/>
</dbReference>
<evidence type="ECO:0000256" key="6">
    <source>
        <dbReference type="PIRSR" id="PIRSR600760-2"/>
    </source>
</evidence>
<dbReference type="GO" id="GO:0046872">
    <property type="term" value="F:metal ion binding"/>
    <property type="evidence" value="ECO:0007669"/>
    <property type="project" value="UniProtKB-KW"/>
</dbReference>
<evidence type="ECO:0000256" key="2">
    <source>
        <dbReference type="ARBA" id="ARBA00009759"/>
    </source>
</evidence>
<keyword evidence="8" id="KW-1185">Reference proteome</keyword>
<dbReference type="Gene3D" id="3.40.190.80">
    <property type="match status" value="1"/>
</dbReference>
<comment type="cofactor">
    <cofactor evidence="1 6">
        <name>Mg(2+)</name>
        <dbReference type="ChEBI" id="CHEBI:18420"/>
    </cofactor>
</comment>
<dbReference type="InterPro" id="IPR000760">
    <property type="entry name" value="Inositol_monophosphatase-like"/>
</dbReference>
<dbReference type="GO" id="GO:0000103">
    <property type="term" value="P:sulfate assimilation"/>
    <property type="evidence" value="ECO:0007669"/>
    <property type="project" value="TreeGrafter"/>
</dbReference>
<dbReference type="PANTHER" id="PTHR43200">
    <property type="entry name" value="PHOSPHATASE"/>
    <property type="match status" value="1"/>
</dbReference>
<keyword evidence="3 6" id="KW-0479">Metal-binding</keyword>
<comment type="similarity">
    <text evidence="2">Belongs to the inositol monophosphatase superfamily.</text>
</comment>
<evidence type="ECO:0000313" key="8">
    <source>
        <dbReference type="Proteomes" id="UP000428333"/>
    </source>
</evidence>
<dbReference type="PRINTS" id="PR00377">
    <property type="entry name" value="IMPHPHTASES"/>
</dbReference>
<evidence type="ECO:0000313" key="7">
    <source>
        <dbReference type="EMBL" id="KAE9461749.1"/>
    </source>
</evidence>
<dbReference type="Pfam" id="PF00459">
    <property type="entry name" value="Inositol_P"/>
    <property type="match status" value="1"/>
</dbReference>
<evidence type="ECO:0000256" key="3">
    <source>
        <dbReference type="ARBA" id="ARBA00022723"/>
    </source>
</evidence>
<evidence type="ECO:0008006" key="9">
    <source>
        <dbReference type="Google" id="ProtNLM"/>
    </source>
</evidence>
<evidence type="ECO:0000256" key="1">
    <source>
        <dbReference type="ARBA" id="ARBA00001946"/>
    </source>
</evidence>
<gene>
    <name evidence="7" type="ORF">C3L33_06343</name>
</gene>
<proteinExistence type="inferred from homology"/>
<feature type="non-terminal residue" evidence="7">
    <location>
        <position position="1"/>
    </location>
</feature>
<keyword evidence="5 6" id="KW-0460">Magnesium</keyword>
<dbReference type="OrthoDB" id="411145at2759"/>
<feature type="binding site" evidence="6">
    <location>
        <position position="340"/>
    </location>
    <ligand>
        <name>Mg(2+)</name>
        <dbReference type="ChEBI" id="CHEBI:18420"/>
        <label>1</label>
        <note>catalytic</note>
    </ligand>
</feature>
<dbReference type="PANTHER" id="PTHR43200:SF4">
    <property type="entry name" value="PAP-SPECIFIC PHOSPHATASE, MITOCHONDRIAL-RELATED"/>
    <property type="match status" value="1"/>
</dbReference>
<evidence type="ECO:0000256" key="4">
    <source>
        <dbReference type="ARBA" id="ARBA00022801"/>
    </source>
</evidence>
<dbReference type="SUPFAM" id="SSF56655">
    <property type="entry name" value="Carbohydrate phosphatase"/>
    <property type="match status" value="2"/>
</dbReference>
<dbReference type="InterPro" id="IPR051090">
    <property type="entry name" value="Inositol_monoP_superfamily"/>
</dbReference>
<evidence type="ECO:0000256" key="5">
    <source>
        <dbReference type="ARBA" id="ARBA00022842"/>
    </source>
</evidence>
<dbReference type="Proteomes" id="UP000428333">
    <property type="component" value="Linkage Group LG04"/>
</dbReference>
<protein>
    <recommendedName>
        <fullName evidence="9">3'(2'),5'-bisphosphate nucleotidase</fullName>
    </recommendedName>
</protein>
<accession>A0A6A4M2H4</accession>
<name>A0A6A4M2H4_9ERIC</name>
<comment type="caution">
    <text evidence="7">The sequence shown here is derived from an EMBL/GenBank/DDBJ whole genome shotgun (WGS) entry which is preliminary data.</text>
</comment>
<dbReference type="GO" id="GO:0008441">
    <property type="term" value="F:3'(2'),5'-bisphosphate nucleotidase activity"/>
    <property type="evidence" value="ECO:0007669"/>
    <property type="project" value="TreeGrafter"/>
</dbReference>
<sequence>MDILHSATQFPTIPFLHPHRPSASVRHLRRCLGFTVRSSLPFPDQNAKYHRELRAAVGAVERACRLCVDVKKSLFSSDGRILEKNDQTPVTVADFGVQALISLGYPVRKGDCNVNRQVRVETEPDAPRAAVSQEQGLGTSCWGSPTVMGHLVTPDQVGKLFPSIPLVAEEDSAFLRSSNLVNSVVDEVTDKASFGDKQLMEADVLEAIDRGGKDAFSFGRIIMVAHVGCGTWTKQLSFMLGSTTEISNSWTRCSVDRFDFPPFVEAQLLTIGIYLKISNEQNWGSTFLGSLRMGNKLALLLLGRVFPIFTSLCKYLMVASGWASVFILRARAQTIIKVWDHAAGMICVHEAGGKVTDWRGNELDLSVDQVERRFISPTGGVLVTNSSLHTKLLELISSG</sequence>
<organism evidence="7 8">
    <name type="scientific">Rhododendron williamsianum</name>
    <dbReference type="NCBI Taxonomy" id="262921"/>
    <lineage>
        <taxon>Eukaryota</taxon>
        <taxon>Viridiplantae</taxon>
        <taxon>Streptophyta</taxon>
        <taxon>Embryophyta</taxon>
        <taxon>Tracheophyta</taxon>
        <taxon>Spermatophyta</taxon>
        <taxon>Magnoliopsida</taxon>
        <taxon>eudicotyledons</taxon>
        <taxon>Gunneridae</taxon>
        <taxon>Pentapetalae</taxon>
        <taxon>asterids</taxon>
        <taxon>Ericales</taxon>
        <taxon>Ericaceae</taxon>
        <taxon>Ericoideae</taxon>
        <taxon>Rhodoreae</taxon>
        <taxon>Rhododendron</taxon>
    </lineage>
</organism>
<dbReference type="AlphaFoldDB" id="A0A6A4M2H4"/>
<dbReference type="Gene3D" id="3.30.540.10">
    <property type="entry name" value="Fructose-1,6-Bisphosphatase, subunit A, domain 1"/>
    <property type="match status" value="2"/>
</dbReference>
<keyword evidence="4" id="KW-0378">Hydrolase</keyword>